<reference evidence="1 2" key="1">
    <citation type="submission" date="2024-04" db="EMBL/GenBank/DDBJ databases">
        <authorList>
            <person name="Rising A."/>
            <person name="Reimegard J."/>
            <person name="Sonavane S."/>
            <person name="Akerstrom W."/>
            <person name="Nylinder S."/>
            <person name="Hedman E."/>
            <person name="Kallberg Y."/>
        </authorList>
    </citation>
    <scope>NUCLEOTIDE SEQUENCE [LARGE SCALE GENOMIC DNA]</scope>
</reference>
<organism evidence="1 2">
    <name type="scientific">Larinioides sclopetarius</name>
    <dbReference type="NCBI Taxonomy" id="280406"/>
    <lineage>
        <taxon>Eukaryota</taxon>
        <taxon>Metazoa</taxon>
        <taxon>Ecdysozoa</taxon>
        <taxon>Arthropoda</taxon>
        <taxon>Chelicerata</taxon>
        <taxon>Arachnida</taxon>
        <taxon>Araneae</taxon>
        <taxon>Araneomorphae</taxon>
        <taxon>Entelegynae</taxon>
        <taxon>Araneoidea</taxon>
        <taxon>Araneidae</taxon>
        <taxon>Larinioides</taxon>
    </lineage>
</organism>
<gene>
    <name evidence="1" type="ORF">LARSCL_LOCUS3137</name>
</gene>
<protein>
    <submittedName>
        <fullName evidence="1">Uncharacterized protein</fullName>
    </submittedName>
</protein>
<evidence type="ECO:0000313" key="1">
    <source>
        <dbReference type="EMBL" id="CAL1266510.1"/>
    </source>
</evidence>
<comment type="caution">
    <text evidence="1">The sequence shown here is derived from an EMBL/GenBank/DDBJ whole genome shotgun (WGS) entry which is preliminary data.</text>
</comment>
<dbReference type="EMBL" id="CAXIEN010000024">
    <property type="protein sequence ID" value="CAL1266510.1"/>
    <property type="molecule type" value="Genomic_DNA"/>
</dbReference>
<sequence length="78" mass="8991">MQICRIQPLDAGSHNHVSTLPVDYLFFGYSNAKSISHFSVSKNRSVFMRIDSNLEISPSFETLQINTSSISKERRWRN</sequence>
<name>A0AAV1Z5A4_9ARAC</name>
<dbReference type="AlphaFoldDB" id="A0AAV1Z5A4"/>
<evidence type="ECO:0000313" key="2">
    <source>
        <dbReference type="Proteomes" id="UP001497382"/>
    </source>
</evidence>
<accession>A0AAV1Z5A4</accession>
<keyword evidence="2" id="KW-1185">Reference proteome</keyword>
<dbReference type="Proteomes" id="UP001497382">
    <property type="component" value="Unassembled WGS sequence"/>
</dbReference>
<proteinExistence type="predicted"/>